<evidence type="ECO:0000256" key="5">
    <source>
        <dbReference type="ARBA" id="ARBA00023186"/>
    </source>
</evidence>
<keyword evidence="3 7" id="KW-0574">Periplasm</keyword>
<dbReference type="Proteomes" id="UP001165293">
    <property type="component" value="Unassembled WGS sequence"/>
</dbReference>
<dbReference type="Gene3D" id="3.10.50.40">
    <property type="match status" value="2"/>
</dbReference>
<keyword evidence="5 7" id="KW-0143">Chaperone</keyword>
<dbReference type="PROSITE" id="PS50198">
    <property type="entry name" value="PPIC_PPIASE_2"/>
    <property type="match status" value="2"/>
</dbReference>
<keyword evidence="6 7" id="KW-0413">Isomerase</keyword>
<keyword evidence="11" id="KW-1185">Reference proteome</keyword>
<comment type="function">
    <text evidence="7">Chaperone involved in the correct folding and assembly of outer membrane proteins. Recognizes specific patterns of aromatic residues and the orientation of their side chains, which are found more frequently in integral outer membrane proteins. May act in both early periplasmic and late outer membrane-associated steps of protein maturation.</text>
</comment>
<dbReference type="PANTHER" id="PTHR47637">
    <property type="entry name" value="CHAPERONE SURA"/>
    <property type="match status" value="1"/>
</dbReference>
<name>A0ABS8JKF4_9GAMM</name>
<keyword evidence="2 7" id="KW-0677">Repeat</keyword>
<evidence type="ECO:0000256" key="8">
    <source>
        <dbReference type="SAM" id="MobiDB-lite"/>
    </source>
</evidence>
<dbReference type="EC" id="5.2.1.8" evidence="7"/>
<dbReference type="InterPro" id="IPR027304">
    <property type="entry name" value="Trigger_fact/SurA_dom_sf"/>
</dbReference>
<dbReference type="Pfam" id="PF09312">
    <property type="entry name" value="SurA_N"/>
    <property type="match status" value="1"/>
</dbReference>
<evidence type="ECO:0000256" key="2">
    <source>
        <dbReference type="ARBA" id="ARBA00022737"/>
    </source>
</evidence>
<dbReference type="InterPro" id="IPR015391">
    <property type="entry name" value="SurA_N"/>
</dbReference>
<dbReference type="InterPro" id="IPR023034">
    <property type="entry name" value="PPIase_SurA"/>
</dbReference>
<dbReference type="EMBL" id="JAJGAK010000003">
    <property type="protein sequence ID" value="MCC8364091.1"/>
    <property type="molecule type" value="Genomic_DNA"/>
</dbReference>
<dbReference type="InterPro" id="IPR000297">
    <property type="entry name" value="PPIase_PpiC"/>
</dbReference>
<comment type="subcellular location">
    <subcellularLocation>
        <location evidence="7">Periplasm</location>
    </subcellularLocation>
    <text evidence="7">Is capable of associating with the outer membrane.</text>
</comment>
<feature type="domain" description="PpiC" evidence="9">
    <location>
        <begin position="176"/>
        <end position="278"/>
    </location>
</feature>
<comment type="catalytic activity">
    <reaction evidence="7">
        <text>[protein]-peptidylproline (omega=180) = [protein]-peptidylproline (omega=0)</text>
        <dbReference type="Rhea" id="RHEA:16237"/>
        <dbReference type="Rhea" id="RHEA-COMP:10747"/>
        <dbReference type="Rhea" id="RHEA-COMP:10748"/>
        <dbReference type="ChEBI" id="CHEBI:83833"/>
        <dbReference type="ChEBI" id="CHEBI:83834"/>
        <dbReference type="EC" id="5.2.1.8"/>
    </reaction>
</comment>
<dbReference type="SUPFAM" id="SSF54534">
    <property type="entry name" value="FKBP-like"/>
    <property type="match status" value="2"/>
</dbReference>
<evidence type="ECO:0000313" key="11">
    <source>
        <dbReference type="Proteomes" id="UP001165293"/>
    </source>
</evidence>
<keyword evidence="4 7" id="KW-0697">Rotamase</keyword>
<feature type="region of interest" description="Disordered" evidence="8">
    <location>
        <begin position="437"/>
        <end position="466"/>
    </location>
</feature>
<dbReference type="GO" id="GO:0003755">
    <property type="term" value="F:peptidyl-prolyl cis-trans isomerase activity"/>
    <property type="evidence" value="ECO:0007669"/>
    <property type="project" value="UniProtKB-EC"/>
</dbReference>
<dbReference type="HAMAP" id="MF_01183">
    <property type="entry name" value="Chaperone_SurA"/>
    <property type="match status" value="1"/>
</dbReference>
<dbReference type="RefSeq" id="WP_230527878.1">
    <property type="nucleotide sequence ID" value="NZ_JAJGAK010000003.1"/>
</dbReference>
<accession>A0ABS8JKF4</accession>
<dbReference type="PANTHER" id="PTHR47637:SF1">
    <property type="entry name" value="CHAPERONE SURA"/>
    <property type="match status" value="1"/>
</dbReference>
<proteinExistence type="inferred from homology"/>
<comment type="caution">
    <text evidence="10">The sequence shown here is derived from an EMBL/GenBank/DDBJ whole genome shotgun (WGS) entry which is preliminary data.</text>
</comment>
<evidence type="ECO:0000256" key="7">
    <source>
        <dbReference type="HAMAP-Rule" id="MF_01183"/>
    </source>
</evidence>
<dbReference type="PROSITE" id="PS01096">
    <property type="entry name" value="PPIC_PPIASE_1"/>
    <property type="match status" value="1"/>
</dbReference>
<evidence type="ECO:0000256" key="1">
    <source>
        <dbReference type="ARBA" id="ARBA00022729"/>
    </source>
</evidence>
<evidence type="ECO:0000313" key="10">
    <source>
        <dbReference type="EMBL" id="MCC8364091.1"/>
    </source>
</evidence>
<dbReference type="InterPro" id="IPR023058">
    <property type="entry name" value="PPIase_PpiC_CS"/>
</dbReference>
<dbReference type="InterPro" id="IPR050280">
    <property type="entry name" value="OMP_Chaperone_SurA"/>
</dbReference>
<dbReference type="Gene3D" id="1.10.4030.10">
    <property type="entry name" value="Porin chaperone SurA, peptide-binding domain"/>
    <property type="match status" value="1"/>
</dbReference>
<feature type="compositionally biased region" description="Pro residues" evidence="8">
    <location>
        <begin position="455"/>
        <end position="466"/>
    </location>
</feature>
<sequence precursor="true">MTHRFVSAGRRFAGTLAIALSLAATLAHAQALVPIDRPVAVVDEDIVLRSELDNAIANIKQQYADKANQLPPDDVLERQVLERLVLNRLQVARAESNGIRLTEQDIDNAISRIAQGNNLSVDQLRAQVTQTQTWEEFRRSIREEILIQQLRQSFAQGRISVSEAEVDAAVASEANNTQYHLANLLVALPDGATPEQIATAQQKIEGIKAMIDKGEMDFSAAAVRYSEAQNALEGGDLGFRGLDEIPPTFANMIRQMEPGQVMGPVRGPSGFQLVKLIESKDATGDAPRVIEFHARHILARVDDKHPDNVARQRIDTLAARLAGGADFETLAKAESEDEVTKAQGGDLGWFASDRYGTTFGSQIATLADGGVSKPFRTDAGYHIVQRVGMREGAADQSRRTQMREAIGRRKLEDEYARFLREMRGEAFVEVRLTPVAGEQAAPDDTIVDPTAAPADPLPATPPANGG</sequence>
<organism evidence="10 11">
    <name type="scientific">Noviluteimonas lactosilytica</name>
    <dbReference type="NCBI Taxonomy" id="2888523"/>
    <lineage>
        <taxon>Bacteria</taxon>
        <taxon>Pseudomonadati</taxon>
        <taxon>Pseudomonadota</taxon>
        <taxon>Gammaproteobacteria</taxon>
        <taxon>Lysobacterales</taxon>
        <taxon>Lysobacteraceae</taxon>
        <taxon>Noviluteimonas</taxon>
    </lineage>
</organism>
<feature type="domain" description="PpiC" evidence="9">
    <location>
        <begin position="289"/>
        <end position="388"/>
    </location>
</feature>
<dbReference type="InterPro" id="IPR046357">
    <property type="entry name" value="PPIase_dom_sf"/>
</dbReference>
<protein>
    <recommendedName>
        <fullName evidence="7">Chaperone SurA</fullName>
    </recommendedName>
    <alternativeName>
        <fullName evidence="7">Peptidyl-prolyl cis-trans isomerase SurA</fullName>
        <shortName evidence="7">PPIase SurA</shortName>
        <ecNumber evidence="7">5.2.1.8</ecNumber>
    </alternativeName>
    <alternativeName>
        <fullName evidence="7">Rotamase SurA</fullName>
    </alternativeName>
</protein>
<dbReference type="SUPFAM" id="SSF109998">
    <property type="entry name" value="Triger factor/SurA peptide-binding domain-like"/>
    <property type="match status" value="1"/>
</dbReference>
<dbReference type="Pfam" id="PF00639">
    <property type="entry name" value="Rotamase"/>
    <property type="match status" value="2"/>
</dbReference>
<feature type="signal peptide" evidence="7">
    <location>
        <begin position="1"/>
        <end position="29"/>
    </location>
</feature>
<evidence type="ECO:0000256" key="3">
    <source>
        <dbReference type="ARBA" id="ARBA00022764"/>
    </source>
</evidence>
<keyword evidence="1 7" id="KW-0732">Signal</keyword>
<evidence type="ECO:0000256" key="4">
    <source>
        <dbReference type="ARBA" id="ARBA00023110"/>
    </source>
</evidence>
<evidence type="ECO:0000259" key="9">
    <source>
        <dbReference type="PROSITE" id="PS50198"/>
    </source>
</evidence>
<evidence type="ECO:0000256" key="6">
    <source>
        <dbReference type="ARBA" id="ARBA00023235"/>
    </source>
</evidence>
<feature type="chain" id="PRO_5044904230" description="Chaperone SurA" evidence="7">
    <location>
        <begin position="30"/>
        <end position="466"/>
    </location>
</feature>
<reference evidence="10" key="1">
    <citation type="submission" date="2021-10" db="EMBL/GenBank/DDBJ databases">
        <authorList>
            <person name="Lyu M."/>
            <person name="Wang X."/>
            <person name="Meng X."/>
            <person name="Xu K."/>
        </authorList>
    </citation>
    <scope>NUCLEOTIDE SEQUENCE</scope>
    <source>
        <strain evidence="10">A6</strain>
    </source>
</reference>
<comment type="domain">
    <text evidence="7">The PPIase activity resides only in the second parvulin domain. The N-terminal region and the C-terminal tail are necessary and sufficient for the chaperone activity of SurA. The PPIase activity is dispensable for SurA to function as a chaperone. The N-terminal region and the C-terminal tail are also required for porin recognition.</text>
</comment>
<gene>
    <name evidence="7" type="primary">surA</name>
    <name evidence="10" type="ORF">LK996_13515</name>
</gene>